<sequence length="227" mass="23423">MAATGTPVAGATVVVTGGQQGLGKSIVDELLARGAAKVYSTSRRPGTAADPRVVVVQADVTNGDDVARLAEVAADATVIVNNAGVLGGHSLAADDLDEIRSVLETNFFGALRVTRAFAPLLANRNGAIVNIASVLSWLPGYGAYGVSKAALWSANNSLRLELREQGTDVVGVYLGYTDTSMTADLDVPKNDPADVARQIVDGIVSGAPEVLADELTRQVHAPLFQAS</sequence>
<evidence type="ECO:0000313" key="5">
    <source>
        <dbReference type="Proteomes" id="UP000518188"/>
    </source>
</evidence>
<reference evidence="4 5" key="1">
    <citation type="submission" date="2020-04" db="EMBL/GenBank/DDBJ databases">
        <title>MicrobeNet Type strains.</title>
        <authorList>
            <person name="Nicholson A.C."/>
        </authorList>
    </citation>
    <scope>NUCLEOTIDE SEQUENCE [LARGE SCALE GENOMIC DNA]</scope>
    <source>
        <strain evidence="4 5">ATCC 700731</strain>
    </source>
</reference>
<proteinExistence type="inferred from homology"/>
<dbReference type="InterPro" id="IPR036291">
    <property type="entry name" value="NAD(P)-bd_dom_sf"/>
</dbReference>
<dbReference type="NCBIfam" id="NF006119">
    <property type="entry name" value="PRK08264.1-5"/>
    <property type="match status" value="1"/>
</dbReference>
<dbReference type="PANTHER" id="PTHR43391:SF91">
    <property type="entry name" value="OS04G0390700 PROTEIN"/>
    <property type="match status" value="1"/>
</dbReference>
<dbReference type="EMBL" id="JAAXPJ010000005">
    <property type="protein sequence ID" value="NKZ12304.1"/>
    <property type="molecule type" value="Genomic_DNA"/>
</dbReference>
<dbReference type="SUPFAM" id="SSF51735">
    <property type="entry name" value="NAD(P)-binding Rossmann-fold domains"/>
    <property type="match status" value="1"/>
</dbReference>
<dbReference type="AlphaFoldDB" id="A0A7X6MQ61"/>
<dbReference type="GO" id="GO:0016491">
    <property type="term" value="F:oxidoreductase activity"/>
    <property type="evidence" value="ECO:0007669"/>
    <property type="project" value="UniProtKB-KW"/>
</dbReference>
<evidence type="ECO:0000256" key="2">
    <source>
        <dbReference type="ARBA" id="ARBA00023002"/>
    </source>
</evidence>
<dbReference type="PRINTS" id="PR00080">
    <property type="entry name" value="SDRFAMILY"/>
</dbReference>
<dbReference type="InterPro" id="IPR002347">
    <property type="entry name" value="SDR_fam"/>
</dbReference>
<dbReference type="Pfam" id="PF00106">
    <property type="entry name" value="adh_short"/>
    <property type="match status" value="1"/>
</dbReference>
<dbReference type="PRINTS" id="PR00081">
    <property type="entry name" value="GDHRDH"/>
</dbReference>
<dbReference type="Gene3D" id="3.40.50.720">
    <property type="entry name" value="NAD(P)-binding Rossmann-like Domain"/>
    <property type="match status" value="1"/>
</dbReference>
<evidence type="ECO:0000313" key="4">
    <source>
        <dbReference type="EMBL" id="NKZ12304.1"/>
    </source>
</evidence>
<accession>A0A7X6MQ61</accession>
<dbReference type="PANTHER" id="PTHR43391">
    <property type="entry name" value="RETINOL DEHYDROGENASE-RELATED"/>
    <property type="match status" value="1"/>
</dbReference>
<name>A0A7X6MQ61_9MYCO</name>
<organism evidence="4 5">
    <name type="scientific">Mycolicibacterium septicum DSM 44393</name>
    <dbReference type="NCBI Taxonomy" id="1341646"/>
    <lineage>
        <taxon>Bacteria</taxon>
        <taxon>Bacillati</taxon>
        <taxon>Actinomycetota</taxon>
        <taxon>Actinomycetes</taxon>
        <taxon>Mycobacteriales</taxon>
        <taxon>Mycobacteriaceae</taxon>
        <taxon>Mycolicibacterium</taxon>
    </lineage>
</organism>
<comment type="similarity">
    <text evidence="1 3">Belongs to the short-chain dehydrogenases/reductases (SDR) family.</text>
</comment>
<protein>
    <submittedName>
        <fullName evidence="4">SDR family oxidoreductase</fullName>
    </submittedName>
</protein>
<dbReference type="Proteomes" id="UP000518188">
    <property type="component" value="Unassembled WGS sequence"/>
</dbReference>
<dbReference type="GO" id="GO:0005829">
    <property type="term" value="C:cytosol"/>
    <property type="evidence" value="ECO:0007669"/>
    <property type="project" value="TreeGrafter"/>
</dbReference>
<evidence type="ECO:0000256" key="3">
    <source>
        <dbReference type="RuleBase" id="RU000363"/>
    </source>
</evidence>
<gene>
    <name evidence="4" type="ORF">HGA11_15085</name>
</gene>
<evidence type="ECO:0000256" key="1">
    <source>
        <dbReference type="ARBA" id="ARBA00006484"/>
    </source>
</evidence>
<dbReference type="RefSeq" id="WP_044523183.1">
    <property type="nucleotide sequence ID" value="NZ_HG322953.1"/>
</dbReference>
<comment type="caution">
    <text evidence="4">The sequence shown here is derived from an EMBL/GenBank/DDBJ whole genome shotgun (WGS) entry which is preliminary data.</text>
</comment>
<keyword evidence="2" id="KW-0560">Oxidoreductase</keyword>